<proteinExistence type="predicted"/>
<name>A0AAN9P303_PSOTE</name>
<evidence type="ECO:0000313" key="2">
    <source>
        <dbReference type="Proteomes" id="UP001386955"/>
    </source>
</evidence>
<keyword evidence="2" id="KW-1185">Reference proteome</keyword>
<dbReference type="AlphaFoldDB" id="A0AAN9P303"/>
<organism evidence="1 2">
    <name type="scientific">Psophocarpus tetragonolobus</name>
    <name type="common">Winged bean</name>
    <name type="synonym">Dolichos tetragonolobus</name>
    <dbReference type="NCBI Taxonomy" id="3891"/>
    <lineage>
        <taxon>Eukaryota</taxon>
        <taxon>Viridiplantae</taxon>
        <taxon>Streptophyta</taxon>
        <taxon>Embryophyta</taxon>
        <taxon>Tracheophyta</taxon>
        <taxon>Spermatophyta</taxon>
        <taxon>Magnoliopsida</taxon>
        <taxon>eudicotyledons</taxon>
        <taxon>Gunneridae</taxon>
        <taxon>Pentapetalae</taxon>
        <taxon>rosids</taxon>
        <taxon>fabids</taxon>
        <taxon>Fabales</taxon>
        <taxon>Fabaceae</taxon>
        <taxon>Papilionoideae</taxon>
        <taxon>50 kb inversion clade</taxon>
        <taxon>NPAAA clade</taxon>
        <taxon>indigoferoid/millettioid clade</taxon>
        <taxon>Phaseoleae</taxon>
        <taxon>Psophocarpus</taxon>
    </lineage>
</organism>
<gene>
    <name evidence="1" type="ORF">VNO78_32748</name>
</gene>
<comment type="caution">
    <text evidence="1">The sequence shown here is derived from an EMBL/GenBank/DDBJ whole genome shotgun (WGS) entry which is preliminary data.</text>
</comment>
<evidence type="ECO:0000313" key="1">
    <source>
        <dbReference type="EMBL" id="KAK7380243.1"/>
    </source>
</evidence>
<protein>
    <submittedName>
        <fullName evidence="1">Uncharacterized protein</fullName>
    </submittedName>
</protein>
<dbReference type="EMBL" id="JAYMYS010000009">
    <property type="protein sequence ID" value="KAK7380243.1"/>
    <property type="molecule type" value="Genomic_DNA"/>
</dbReference>
<accession>A0AAN9P303</accession>
<sequence length="150" mass="17471">MVRKNQDDMEGLGGPCRVHDNRVVYKEKMGPVEYWNMSKVNPRKYLLGEENIEDIEEHGCGTMLRRCNGSRRVMVWGRSETRALFSCWMQISFCHFSAFSLGDATTFSLCQEFHEFLSNDTSRWVTFNNLVFIVEFRTGRLGSLVERTPI</sequence>
<reference evidence="1 2" key="1">
    <citation type="submission" date="2024-01" db="EMBL/GenBank/DDBJ databases">
        <title>The genomes of 5 underutilized Papilionoideae crops provide insights into root nodulation and disease resistanc.</title>
        <authorList>
            <person name="Jiang F."/>
        </authorList>
    </citation>
    <scope>NUCLEOTIDE SEQUENCE [LARGE SCALE GENOMIC DNA]</scope>
    <source>
        <strain evidence="1">DUOXIRENSHENG_FW03</strain>
        <tissue evidence="1">Leaves</tissue>
    </source>
</reference>
<dbReference type="Proteomes" id="UP001386955">
    <property type="component" value="Unassembled WGS sequence"/>
</dbReference>